<dbReference type="Proteomes" id="UP000005435">
    <property type="component" value="Chromosome"/>
</dbReference>
<reference evidence="2" key="1">
    <citation type="submission" date="2011-12" db="EMBL/GenBank/DDBJ databases">
        <title>Complete sequence of Clostridium clariflavum DSM 19732.</title>
        <authorList>
            <consortium name="US DOE Joint Genome Institute"/>
            <person name="Lucas S."/>
            <person name="Han J."/>
            <person name="Lapidus A."/>
            <person name="Cheng J.-F."/>
            <person name="Goodwin L."/>
            <person name="Pitluck S."/>
            <person name="Peters L."/>
            <person name="Teshima H."/>
            <person name="Detter J.C."/>
            <person name="Han C."/>
            <person name="Tapia R."/>
            <person name="Land M."/>
            <person name="Hauser L."/>
            <person name="Kyrpides N."/>
            <person name="Ivanova N."/>
            <person name="Pagani I."/>
            <person name="Kitzmiller T."/>
            <person name="Lynd L."/>
            <person name="Izquierdo J."/>
            <person name="Woyke T."/>
        </authorList>
    </citation>
    <scope>NUCLEOTIDE SEQUENCE [LARGE SCALE GENOMIC DNA]</scope>
    <source>
        <strain evidence="2">DSM 19732 / NBRC 101661 / EBR45</strain>
    </source>
</reference>
<dbReference type="HOGENOM" id="CLU_3097325_0_0_9"/>
<keyword evidence="2" id="KW-1185">Reference proteome</keyword>
<organism evidence="1 2">
    <name type="scientific">Acetivibrio clariflavus (strain DSM 19732 / NBRC 101661 / EBR45)</name>
    <name type="common">Clostridium clariflavum</name>
    <dbReference type="NCBI Taxonomy" id="720554"/>
    <lineage>
        <taxon>Bacteria</taxon>
        <taxon>Bacillati</taxon>
        <taxon>Bacillota</taxon>
        <taxon>Clostridia</taxon>
        <taxon>Eubacteriales</taxon>
        <taxon>Oscillospiraceae</taxon>
        <taxon>Acetivibrio</taxon>
    </lineage>
</organism>
<dbReference type="EMBL" id="CP003065">
    <property type="protein sequence ID" value="AEV69514.1"/>
    <property type="molecule type" value="Genomic_DNA"/>
</dbReference>
<evidence type="ECO:0000313" key="1">
    <source>
        <dbReference type="EMBL" id="AEV69514.1"/>
    </source>
</evidence>
<name>G8LU82_ACECE</name>
<protein>
    <submittedName>
        <fullName evidence="1">Uncharacterized protein</fullName>
    </submittedName>
</protein>
<dbReference type="KEGG" id="ccl:Clocl_2975"/>
<evidence type="ECO:0000313" key="2">
    <source>
        <dbReference type="Proteomes" id="UP000005435"/>
    </source>
</evidence>
<accession>G8LU82</accession>
<proteinExistence type="predicted"/>
<dbReference type="AlphaFoldDB" id="G8LU82"/>
<reference evidence="1 2" key="2">
    <citation type="journal article" date="2012" name="Stand. Genomic Sci.">
        <title>Complete Genome Sequence of Clostridium clariflavum DSM 19732.</title>
        <authorList>
            <person name="Izquierdo J.A."/>
            <person name="Goodwin L."/>
            <person name="Davenport K.W."/>
            <person name="Teshima H."/>
            <person name="Bruce D."/>
            <person name="Detter C."/>
            <person name="Tapia R."/>
            <person name="Han S."/>
            <person name="Land M."/>
            <person name="Hauser L."/>
            <person name="Jeffries C.D."/>
            <person name="Han J."/>
            <person name="Pitluck S."/>
            <person name="Nolan M."/>
            <person name="Chen A."/>
            <person name="Huntemann M."/>
            <person name="Mavromatis K."/>
            <person name="Mikhailova N."/>
            <person name="Liolios K."/>
            <person name="Woyke T."/>
            <person name="Lynd L.R."/>
        </authorList>
    </citation>
    <scope>NUCLEOTIDE SEQUENCE [LARGE SCALE GENOMIC DNA]</scope>
    <source>
        <strain evidence="2">DSM 19732 / NBRC 101661 / EBR45</strain>
    </source>
</reference>
<gene>
    <name evidence="1" type="ordered locus">Clocl_2975</name>
</gene>
<sequence>MILKGLRKVLIIVLREILIPGLIKRLEKEHGKMQPYPFFLSPYPYLEPTLF</sequence>